<dbReference type="HOGENOM" id="CLU_024515_0_0_1"/>
<dbReference type="AlphaFoldDB" id="B0CW50"/>
<gene>
    <name evidence="2" type="ORF">LACBIDRAFT_322394</name>
</gene>
<feature type="region of interest" description="Disordered" evidence="1">
    <location>
        <begin position="206"/>
        <end position="225"/>
    </location>
</feature>
<protein>
    <submittedName>
        <fullName evidence="2">Predicted protein</fullName>
    </submittedName>
</protein>
<dbReference type="RefSeq" id="XP_001875947.1">
    <property type="nucleotide sequence ID" value="XM_001875912.1"/>
</dbReference>
<dbReference type="Proteomes" id="UP000001194">
    <property type="component" value="Unassembled WGS sequence"/>
</dbReference>
<evidence type="ECO:0000313" key="3">
    <source>
        <dbReference type="Proteomes" id="UP000001194"/>
    </source>
</evidence>
<dbReference type="InParanoid" id="B0CW50"/>
<dbReference type="EMBL" id="DS547093">
    <property type="protein sequence ID" value="EDR13449.1"/>
    <property type="molecule type" value="Genomic_DNA"/>
</dbReference>
<keyword evidence="3" id="KW-1185">Reference proteome</keyword>
<name>B0CW50_LACBS</name>
<reference evidence="2 3" key="1">
    <citation type="journal article" date="2008" name="Nature">
        <title>The genome of Laccaria bicolor provides insights into mycorrhizal symbiosis.</title>
        <authorList>
            <person name="Martin F."/>
            <person name="Aerts A."/>
            <person name="Ahren D."/>
            <person name="Brun A."/>
            <person name="Danchin E.G.J."/>
            <person name="Duchaussoy F."/>
            <person name="Gibon J."/>
            <person name="Kohler A."/>
            <person name="Lindquist E."/>
            <person name="Pereda V."/>
            <person name="Salamov A."/>
            <person name="Shapiro H.J."/>
            <person name="Wuyts J."/>
            <person name="Blaudez D."/>
            <person name="Buee M."/>
            <person name="Brokstein P."/>
            <person name="Canbaeck B."/>
            <person name="Cohen D."/>
            <person name="Courty P.E."/>
            <person name="Coutinho P.M."/>
            <person name="Delaruelle C."/>
            <person name="Detter J.C."/>
            <person name="Deveau A."/>
            <person name="DiFazio S."/>
            <person name="Duplessis S."/>
            <person name="Fraissinet-Tachet L."/>
            <person name="Lucic E."/>
            <person name="Frey-Klett P."/>
            <person name="Fourrey C."/>
            <person name="Feussner I."/>
            <person name="Gay G."/>
            <person name="Grimwood J."/>
            <person name="Hoegger P.J."/>
            <person name="Jain P."/>
            <person name="Kilaru S."/>
            <person name="Labbe J."/>
            <person name="Lin Y.C."/>
            <person name="Legue V."/>
            <person name="Le Tacon F."/>
            <person name="Marmeisse R."/>
            <person name="Melayah D."/>
            <person name="Montanini B."/>
            <person name="Muratet M."/>
            <person name="Nehls U."/>
            <person name="Niculita-Hirzel H."/>
            <person name="Oudot-Le Secq M.P."/>
            <person name="Peter M."/>
            <person name="Quesneville H."/>
            <person name="Rajashekar B."/>
            <person name="Reich M."/>
            <person name="Rouhier N."/>
            <person name="Schmutz J."/>
            <person name="Yin T."/>
            <person name="Chalot M."/>
            <person name="Henrissat B."/>
            <person name="Kuees U."/>
            <person name="Lucas S."/>
            <person name="Van de Peer Y."/>
            <person name="Podila G.K."/>
            <person name="Polle A."/>
            <person name="Pukkila P.J."/>
            <person name="Richardson P.M."/>
            <person name="Rouze P."/>
            <person name="Sanders I.R."/>
            <person name="Stajich J.E."/>
            <person name="Tunlid A."/>
            <person name="Tuskan G."/>
            <person name="Grigoriev I.V."/>
        </authorList>
    </citation>
    <scope>NUCLEOTIDE SEQUENCE [LARGE SCALE GENOMIC DNA]</scope>
    <source>
        <strain evidence="3">S238N-H82 / ATCC MYA-4686</strain>
    </source>
</reference>
<evidence type="ECO:0000256" key="1">
    <source>
        <dbReference type="SAM" id="MobiDB-lite"/>
    </source>
</evidence>
<dbReference type="GeneID" id="6071763"/>
<organism evidence="3">
    <name type="scientific">Laccaria bicolor (strain S238N-H82 / ATCC MYA-4686)</name>
    <name type="common">Bicoloured deceiver</name>
    <name type="synonym">Laccaria laccata var. bicolor</name>
    <dbReference type="NCBI Taxonomy" id="486041"/>
    <lineage>
        <taxon>Eukaryota</taxon>
        <taxon>Fungi</taxon>
        <taxon>Dikarya</taxon>
        <taxon>Basidiomycota</taxon>
        <taxon>Agaricomycotina</taxon>
        <taxon>Agaricomycetes</taxon>
        <taxon>Agaricomycetidae</taxon>
        <taxon>Agaricales</taxon>
        <taxon>Agaricineae</taxon>
        <taxon>Hydnangiaceae</taxon>
        <taxon>Laccaria</taxon>
    </lineage>
</organism>
<accession>B0CW50</accession>
<evidence type="ECO:0000313" key="2">
    <source>
        <dbReference type="EMBL" id="EDR13449.1"/>
    </source>
</evidence>
<feature type="region of interest" description="Disordered" evidence="1">
    <location>
        <begin position="25"/>
        <end position="47"/>
    </location>
</feature>
<dbReference type="KEGG" id="lbc:LACBIDRAFT_322394"/>
<dbReference type="OrthoDB" id="2755811at2759"/>
<sequence>MLVDDSMKIPVICQKGLTYRVTCPPSSASMRSKEPVEGDAANEAIDVDADRGLSDGMMGIPPESMVDSERDGLGVGEWEDKGEDGEDFVMEQNQTDDEEAVLPSVKGKQVAKAKKNKAPPRGTFRQDIQELHQNPAIAGAVVSTNKRKDVATVEDTLRKENGWRLTPRLAEAEGLAAVRASKPSMVKVREGQKGVEPKIKITEKSVTNVDASGPRGRGKRGKFTTSSLPFPGGALGAAYVAKWKKVAHATIIDRGAVELCAYSSIGAFTPLVVQDIWNEVFPDLDMLGMSLPTGAATSEPVHYKSSQTSSGSSPSLKTKLSLIANLSSSTSSSYTEIPRPLRHPPLIIITGQERQTTVRPHSSSFYLPLQENGLCRKILWSSSRRIGIVHGRAQLERALSLWSSGVDPIKDEKGNKKTVSMFGETTRLTLEDWASILTEANTRAGIFSADEEEEEDGVDLRTLVEL</sequence>
<proteinExistence type="predicted"/>